<dbReference type="Proteomes" id="UP000004407">
    <property type="component" value="Unassembled WGS sequence"/>
</dbReference>
<dbReference type="InterPro" id="IPR003761">
    <property type="entry name" value="Exonuc_VII_S"/>
</dbReference>
<evidence type="ECO:0000256" key="4">
    <source>
        <dbReference type="ARBA" id="ARBA00022801"/>
    </source>
</evidence>
<proteinExistence type="inferred from homology"/>
<keyword evidence="4" id="KW-0378">Hydrolase</keyword>
<dbReference type="HOGENOM" id="CLU_145918_4_3_10"/>
<comment type="similarity">
    <text evidence="1">Belongs to the XseB family.</text>
</comment>
<keyword evidence="5" id="KW-0269">Exonuclease</keyword>
<keyword evidence="2" id="KW-0963">Cytoplasm</keyword>
<evidence type="ECO:0000313" key="8">
    <source>
        <dbReference type="EMBL" id="EHJ41177.1"/>
    </source>
</evidence>
<dbReference type="PATRIC" id="fig|1002367.3.peg.856"/>
<dbReference type="GO" id="GO:0008855">
    <property type="term" value="F:exodeoxyribonuclease VII activity"/>
    <property type="evidence" value="ECO:0007669"/>
    <property type="project" value="UniProtKB-UniRule"/>
</dbReference>
<keyword evidence="3" id="KW-0540">Nuclease</keyword>
<dbReference type="AlphaFoldDB" id="G6AWR6"/>
<dbReference type="Gene3D" id="1.10.287.1040">
    <property type="entry name" value="Exonuclease VII, small subunit"/>
    <property type="match status" value="1"/>
</dbReference>
<evidence type="ECO:0000313" key="9">
    <source>
        <dbReference type="Proteomes" id="UP000004407"/>
    </source>
</evidence>
<evidence type="ECO:0000256" key="6">
    <source>
        <dbReference type="NCBIfam" id="TIGR01280"/>
    </source>
</evidence>
<comment type="caution">
    <text evidence="8">The sequence shown here is derived from an EMBL/GenBank/DDBJ whole genome shotgun (WGS) entry which is preliminary data.</text>
</comment>
<dbReference type="eggNOG" id="COG1722">
    <property type="taxonomic scope" value="Bacteria"/>
</dbReference>
<keyword evidence="7" id="KW-0175">Coiled coil</keyword>
<evidence type="ECO:0000256" key="3">
    <source>
        <dbReference type="ARBA" id="ARBA00022722"/>
    </source>
</evidence>
<dbReference type="NCBIfam" id="TIGR01280">
    <property type="entry name" value="xseB"/>
    <property type="match status" value="1"/>
</dbReference>
<protein>
    <recommendedName>
        <fullName evidence="6">Exodeoxyribonuclease VII small subunit</fullName>
        <ecNumber evidence="6">3.1.11.6</ecNumber>
    </recommendedName>
</protein>
<evidence type="ECO:0000256" key="1">
    <source>
        <dbReference type="ARBA" id="ARBA00009998"/>
    </source>
</evidence>
<accession>G6AWR6</accession>
<name>G6AWR6_9BACT</name>
<dbReference type="EMBL" id="AFZZ01000093">
    <property type="protein sequence ID" value="EHJ41177.1"/>
    <property type="molecule type" value="Genomic_DNA"/>
</dbReference>
<dbReference type="GO" id="GO:0009318">
    <property type="term" value="C:exodeoxyribonuclease VII complex"/>
    <property type="evidence" value="ECO:0007669"/>
    <property type="project" value="UniProtKB-UniRule"/>
</dbReference>
<evidence type="ECO:0000256" key="5">
    <source>
        <dbReference type="ARBA" id="ARBA00022839"/>
    </source>
</evidence>
<dbReference type="EC" id="3.1.11.6" evidence="6"/>
<sequence>MASCHTHAAFRSGGLLIIKQEDMPKEQKYEAAMRQLEDIAAKMENGELDIDSLSEQLKTAQKLIKQCKDKLTKTDEDIRKILGSED</sequence>
<dbReference type="GO" id="GO:0006308">
    <property type="term" value="P:DNA catabolic process"/>
    <property type="evidence" value="ECO:0007669"/>
    <property type="project" value="UniProtKB-UniRule"/>
</dbReference>
<evidence type="ECO:0000256" key="2">
    <source>
        <dbReference type="ARBA" id="ARBA00022490"/>
    </source>
</evidence>
<gene>
    <name evidence="8" type="ORF">HMPREF0673_01064</name>
</gene>
<feature type="coiled-coil region" evidence="7">
    <location>
        <begin position="26"/>
        <end position="77"/>
    </location>
</feature>
<reference evidence="8 9" key="1">
    <citation type="submission" date="2011-08" db="EMBL/GenBank/DDBJ databases">
        <authorList>
            <person name="Weinstock G."/>
            <person name="Sodergren E."/>
            <person name="Clifton S."/>
            <person name="Fulton L."/>
            <person name="Fulton B."/>
            <person name="Courtney L."/>
            <person name="Fronick C."/>
            <person name="Harrison M."/>
            <person name="Strong C."/>
            <person name="Farmer C."/>
            <person name="Delahaunty K."/>
            <person name="Markovic C."/>
            <person name="Hall O."/>
            <person name="Minx P."/>
            <person name="Tomlinson C."/>
            <person name="Mitreva M."/>
            <person name="Hou S."/>
            <person name="Chen J."/>
            <person name="Wollam A."/>
            <person name="Pepin K.H."/>
            <person name="Johnson M."/>
            <person name="Bhonagiri V."/>
            <person name="Zhang X."/>
            <person name="Suruliraj S."/>
            <person name="Warren W."/>
            <person name="Chinwalla A."/>
            <person name="Mardis E.R."/>
            <person name="Wilson R.K."/>
        </authorList>
    </citation>
    <scope>NUCLEOTIDE SEQUENCE [LARGE SCALE GENOMIC DNA]</scope>
    <source>
        <strain evidence="8 9">DSM 18206</strain>
    </source>
</reference>
<dbReference type="SUPFAM" id="SSF116842">
    <property type="entry name" value="XseB-like"/>
    <property type="match status" value="1"/>
</dbReference>
<organism evidence="8 9">
    <name type="scientific">Leyella stercorea DSM 18206</name>
    <dbReference type="NCBI Taxonomy" id="1002367"/>
    <lineage>
        <taxon>Bacteria</taxon>
        <taxon>Pseudomonadati</taxon>
        <taxon>Bacteroidota</taxon>
        <taxon>Bacteroidia</taxon>
        <taxon>Bacteroidales</taxon>
        <taxon>Prevotellaceae</taxon>
        <taxon>Leyella</taxon>
    </lineage>
</organism>
<dbReference type="InterPro" id="IPR037004">
    <property type="entry name" value="Exonuc_VII_ssu_sf"/>
</dbReference>
<dbReference type="Pfam" id="PF02609">
    <property type="entry name" value="Exonuc_VII_S"/>
    <property type="match status" value="1"/>
</dbReference>
<evidence type="ECO:0000256" key="7">
    <source>
        <dbReference type="SAM" id="Coils"/>
    </source>
</evidence>